<dbReference type="InterPro" id="IPR001841">
    <property type="entry name" value="Znf_RING"/>
</dbReference>
<gene>
    <name evidence="5" type="ORF">BD626DRAFT_181225</name>
</gene>
<dbReference type="GO" id="GO:0008270">
    <property type="term" value="F:zinc ion binding"/>
    <property type="evidence" value="ECO:0007669"/>
    <property type="project" value="UniProtKB-KW"/>
</dbReference>
<comment type="caution">
    <text evidence="5">The sequence shown here is derived from an EMBL/GenBank/DDBJ whole genome shotgun (WGS) entry which is preliminary data.</text>
</comment>
<dbReference type="Proteomes" id="UP000320762">
    <property type="component" value="Unassembled WGS sequence"/>
</dbReference>
<dbReference type="PANTHER" id="PTHR21540:SF0">
    <property type="entry name" value="PHD FAMILY PROTEIN"/>
    <property type="match status" value="1"/>
</dbReference>
<dbReference type="InterPro" id="IPR013083">
    <property type="entry name" value="Znf_RING/FYVE/PHD"/>
</dbReference>
<dbReference type="Gene3D" id="3.30.40.10">
    <property type="entry name" value="Zinc/RING finger domain, C3HC4 (zinc finger)"/>
    <property type="match status" value="1"/>
</dbReference>
<proteinExistence type="predicted"/>
<feature type="domain" description="SWIM-type" evidence="4">
    <location>
        <begin position="143"/>
        <end position="175"/>
    </location>
</feature>
<dbReference type="AlphaFoldDB" id="A0A550C1D0"/>
<evidence type="ECO:0000259" key="3">
    <source>
        <dbReference type="PROSITE" id="PS50089"/>
    </source>
</evidence>
<organism evidence="5 6">
    <name type="scientific">Schizophyllum amplum</name>
    <dbReference type="NCBI Taxonomy" id="97359"/>
    <lineage>
        <taxon>Eukaryota</taxon>
        <taxon>Fungi</taxon>
        <taxon>Dikarya</taxon>
        <taxon>Basidiomycota</taxon>
        <taxon>Agaricomycotina</taxon>
        <taxon>Agaricomycetes</taxon>
        <taxon>Agaricomycetidae</taxon>
        <taxon>Agaricales</taxon>
        <taxon>Schizophyllaceae</taxon>
        <taxon>Schizophyllum</taxon>
    </lineage>
</organism>
<keyword evidence="1" id="KW-0862">Zinc</keyword>
<dbReference type="InterPro" id="IPR039903">
    <property type="entry name" value="Zswim2"/>
</dbReference>
<dbReference type="SUPFAM" id="SSF57850">
    <property type="entry name" value="RING/U-box"/>
    <property type="match status" value="1"/>
</dbReference>
<accession>A0A550C1D0</accession>
<evidence type="ECO:0000259" key="4">
    <source>
        <dbReference type="PROSITE" id="PS50966"/>
    </source>
</evidence>
<dbReference type="GO" id="GO:0061630">
    <property type="term" value="F:ubiquitin protein ligase activity"/>
    <property type="evidence" value="ECO:0007669"/>
    <property type="project" value="InterPro"/>
</dbReference>
<name>A0A550C1D0_9AGAR</name>
<reference evidence="5 6" key="1">
    <citation type="journal article" date="2019" name="New Phytol.">
        <title>Comparative genomics reveals unique wood-decay strategies and fruiting body development in the Schizophyllaceae.</title>
        <authorList>
            <person name="Almasi E."/>
            <person name="Sahu N."/>
            <person name="Krizsan K."/>
            <person name="Balint B."/>
            <person name="Kovacs G.M."/>
            <person name="Kiss B."/>
            <person name="Cseklye J."/>
            <person name="Drula E."/>
            <person name="Henrissat B."/>
            <person name="Nagy I."/>
            <person name="Chovatia M."/>
            <person name="Adam C."/>
            <person name="LaButti K."/>
            <person name="Lipzen A."/>
            <person name="Riley R."/>
            <person name="Grigoriev I.V."/>
            <person name="Nagy L.G."/>
        </authorList>
    </citation>
    <scope>NUCLEOTIDE SEQUENCE [LARGE SCALE GENOMIC DNA]</scope>
    <source>
        <strain evidence="5 6">NL-1724</strain>
    </source>
</reference>
<evidence type="ECO:0000313" key="5">
    <source>
        <dbReference type="EMBL" id="TRM58609.1"/>
    </source>
</evidence>
<dbReference type="PROSITE" id="PS50089">
    <property type="entry name" value="ZF_RING_2"/>
    <property type="match status" value="1"/>
</dbReference>
<feature type="compositionally biased region" description="Basic and acidic residues" evidence="2">
    <location>
        <begin position="380"/>
        <end position="404"/>
    </location>
</feature>
<dbReference type="EMBL" id="VDMD01000034">
    <property type="protein sequence ID" value="TRM58609.1"/>
    <property type="molecule type" value="Genomic_DNA"/>
</dbReference>
<feature type="domain" description="RING-type" evidence="3">
    <location>
        <begin position="236"/>
        <end position="295"/>
    </location>
</feature>
<evidence type="ECO:0000256" key="1">
    <source>
        <dbReference type="PROSITE-ProRule" id="PRU00175"/>
    </source>
</evidence>
<evidence type="ECO:0000313" key="6">
    <source>
        <dbReference type="Proteomes" id="UP000320762"/>
    </source>
</evidence>
<keyword evidence="1" id="KW-0863">Zinc-finger</keyword>
<sequence length="449" mass="50852">MRRIMSGFSSLIGKRRREPDEDETPAPKHPRLEESSNGEGSCSRHIPMEQDKPRPCKFKLADWHPRRKAPVPSKLKNGTKKYAGFRVEGRDARFKAICPQSTIHRLHAMQQQADQTWVLDSWTPEGNTQARSYYVKGHSGKIYATHIGRKPTCTCIDFIKGNHCKHLIYVYLIFLKVPEVSHVWYQRGLTRRELFAMFRNAPNKQHNAPPLILSAYYWSYHVEDGNASKPDPEDVCVFCMELPDDVNKSELTYCACCGNACHKTCFSGWVESARQSSRARLPWNKYRNLTCPSCRHRWFGPEALIAHVKFKTTKEGYIHFGRVLNIRHPKLSRSQIVKRKLKYRHNWMLMNHVGHAPGPDAKMARPYQYEKFVIAKDKAEQERSEKIARAKSEERGGEGGRAEHAAASGASGEGEEPEARLQCGARDGVQEAAAGARAAPGGDVGCIAA</sequence>
<keyword evidence="6" id="KW-1185">Reference proteome</keyword>
<feature type="region of interest" description="Disordered" evidence="2">
    <location>
        <begin position="380"/>
        <end position="429"/>
    </location>
</feature>
<keyword evidence="1" id="KW-0479">Metal-binding</keyword>
<dbReference type="STRING" id="97359.A0A550C1D0"/>
<dbReference type="PROSITE" id="PS50966">
    <property type="entry name" value="ZF_SWIM"/>
    <property type="match status" value="1"/>
</dbReference>
<dbReference type="OrthoDB" id="2122982at2759"/>
<protein>
    <submittedName>
        <fullName evidence="5">Uncharacterized protein</fullName>
    </submittedName>
</protein>
<evidence type="ECO:0000256" key="2">
    <source>
        <dbReference type="SAM" id="MobiDB-lite"/>
    </source>
</evidence>
<dbReference type="PANTHER" id="PTHR21540">
    <property type="entry name" value="RING FINGER AND SWIM DOMAIN-CONTAINING PROTEIN 2"/>
    <property type="match status" value="1"/>
</dbReference>
<feature type="region of interest" description="Disordered" evidence="2">
    <location>
        <begin position="1"/>
        <end position="53"/>
    </location>
</feature>
<dbReference type="InterPro" id="IPR007527">
    <property type="entry name" value="Znf_SWIM"/>
</dbReference>